<proteinExistence type="predicted"/>
<gene>
    <name evidence="1" type="ORF">ECE50_007690</name>
</gene>
<dbReference type="Pfam" id="PF14092">
    <property type="entry name" value="DUF4270"/>
    <property type="match status" value="1"/>
</dbReference>
<dbReference type="EMBL" id="RIAR02000001">
    <property type="protein sequence ID" value="NSL86707.1"/>
    <property type="molecule type" value="Genomic_DNA"/>
</dbReference>
<dbReference type="AlphaFoldDB" id="A0A433WA31"/>
<name>A0A433WA31_9BACT</name>
<protein>
    <submittedName>
        <fullName evidence="1">DUF4270 family protein</fullName>
    </submittedName>
</protein>
<sequence>MKINFRNLSFAAAFFTLLYGASGCNESTILGSGLIPPGDFVNAKDTTLSGLIANNIYEYDTTAYNGPRSSLQKLLGSITTDPLFGKSHAFLYTQVGLPSSEFTFAGSGQVLDSVVLSLRYYAFQGDSLGPQTFRVYRMTQTDFRADSNYSYAKALAYNQGELLGTTTITPRGARDSVSVYGKKEPAQIRIKLSNAFGNELLQQKSNAAFKNDSSFRAYLRGFAIVPDTSLGSNRSMFYVNLNDADTRLTVYYKNSADDSLISKFTYNANTSASSVFLSHNYNGSEAARYLNTKNANGDSILFLQSSPGIYSKLSIPGLENFPNVAINKAEVVVTQITTGPADMNDLFIAPSQLYLEQFTDDKQNKTKTLPDDIRTAPNNPIGGTRQVVTNFGGVQIVQYTFTVNRYMQMLVKKQETNNGFKLEAGPYVANLDITRLKAGGTKLSTYNLKMRIIYTKP</sequence>
<organism evidence="1 2">
    <name type="scientific">Chitinophaga solisilvae</name>
    <dbReference type="NCBI Taxonomy" id="1233460"/>
    <lineage>
        <taxon>Bacteria</taxon>
        <taxon>Pseudomonadati</taxon>
        <taxon>Bacteroidota</taxon>
        <taxon>Chitinophagia</taxon>
        <taxon>Chitinophagales</taxon>
        <taxon>Chitinophagaceae</taxon>
        <taxon>Chitinophaga</taxon>
    </lineage>
</organism>
<evidence type="ECO:0000313" key="1">
    <source>
        <dbReference type="EMBL" id="NSL86707.1"/>
    </source>
</evidence>
<dbReference type="Proteomes" id="UP000281028">
    <property type="component" value="Unassembled WGS sequence"/>
</dbReference>
<keyword evidence="2" id="KW-1185">Reference proteome</keyword>
<accession>A0A433WA31</accession>
<evidence type="ECO:0000313" key="2">
    <source>
        <dbReference type="Proteomes" id="UP000281028"/>
    </source>
</evidence>
<reference evidence="1" key="1">
    <citation type="submission" date="2020-05" db="EMBL/GenBank/DDBJ databases">
        <title>Chitinophaga laudate sp. nov., isolated from a tropical peat swamp.</title>
        <authorList>
            <person name="Goh C.B.S."/>
            <person name="Lee M.S."/>
            <person name="Parimannan S."/>
            <person name="Pasbakhsh P."/>
            <person name="Yule C.M."/>
            <person name="Rajandas H."/>
            <person name="Loke S."/>
            <person name="Croft L."/>
            <person name="Tan J.B.L."/>
        </authorList>
    </citation>
    <scope>NUCLEOTIDE SEQUENCE</scope>
    <source>
        <strain evidence="1">Mgbs1</strain>
    </source>
</reference>
<dbReference type="OrthoDB" id="1466062at2"/>
<dbReference type="PROSITE" id="PS51257">
    <property type="entry name" value="PROKAR_LIPOPROTEIN"/>
    <property type="match status" value="1"/>
</dbReference>
<comment type="caution">
    <text evidence="1">The sequence shown here is derived from an EMBL/GenBank/DDBJ whole genome shotgun (WGS) entry which is preliminary data.</text>
</comment>
<dbReference type="InterPro" id="IPR025366">
    <property type="entry name" value="DUF4270"/>
</dbReference>